<reference evidence="1 2" key="1">
    <citation type="submission" date="2014-01" db="EMBL/GenBank/DDBJ databases">
        <title>Full genme sequencing of cellulolytic bacterium Gynuella sunshinyii YC6258T gen. nov., sp. nov.</title>
        <authorList>
            <person name="Khan H."/>
            <person name="Chung E.J."/>
            <person name="Chung Y.R."/>
        </authorList>
    </citation>
    <scope>NUCLEOTIDE SEQUENCE [LARGE SCALE GENOMIC DNA]</scope>
    <source>
        <strain evidence="1 2">YC6258</strain>
    </source>
</reference>
<dbReference type="Pfam" id="PF10127">
    <property type="entry name" value="RlaP"/>
    <property type="match status" value="1"/>
</dbReference>
<dbReference type="GO" id="GO:0016740">
    <property type="term" value="F:transferase activity"/>
    <property type="evidence" value="ECO:0007669"/>
    <property type="project" value="UniProtKB-KW"/>
</dbReference>
<organism evidence="1 2">
    <name type="scientific">Gynuella sunshinyii YC6258</name>
    <dbReference type="NCBI Taxonomy" id="1445510"/>
    <lineage>
        <taxon>Bacteria</taxon>
        <taxon>Pseudomonadati</taxon>
        <taxon>Pseudomonadota</taxon>
        <taxon>Gammaproteobacteria</taxon>
        <taxon>Oceanospirillales</taxon>
        <taxon>Saccharospirillaceae</taxon>
        <taxon>Gynuella</taxon>
    </lineage>
</organism>
<dbReference type="AlphaFoldDB" id="A0A0C5VQH7"/>
<dbReference type="PANTHER" id="PTHR34817:SF2">
    <property type="entry name" value="NUCLEOTIDYLTRANSFERASE"/>
    <property type="match status" value="1"/>
</dbReference>
<keyword evidence="2" id="KW-1185">Reference proteome</keyword>
<accession>A0A0C5VQH7</accession>
<name>A0A0C5VQH7_9GAMM</name>
<dbReference type="EMBL" id="CP007142">
    <property type="protein sequence ID" value="AJQ92529.1"/>
    <property type="molecule type" value="Genomic_DNA"/>
</dbReference>
<protein>
    <submittedName>
        <fullName evidence="1">Putative nucleotidyltransferase</fullName>
    </submittedName>
</protein>
<sequence>MEQRILATLERIEWEYGVDILYACESGSRAWGFVSPNSDYDVRFIYVHPLDHYLSVGRQRDVIEEPIIDDLDINGWDLRKALGLMRGSNPSLLEWLHSPVVYHSREWFEYELRELALQSLDRRALFHHYRSMAGNDWRKVRKADREVPLKRYFYMLRTALCALWVMDPDKPAMPPVAFAELLAQTDMDAVVRATIGELQTLKASLAEKCSIPRVVVLDDFLADAFARMDAASPEKRAPMPLAPFDQLLINTVRAA</sequence>
<evidence type="ECO:0000313" key="2">
    <source>
        <dbReference type="Proteomes" id="UP000032266"/>
    </source>
</evidence>
<dbReference type="HOGENOM" id="CLU_084690_0_0_6"/>
<gene>
    <name evidence="1" type="ORF">YC6258_00479</name>
</gene>
<proteinExistence type="predicted"/>
<dbReference type="Proteomes" id="UP000032266">
    <property type="component" value="Chromosome"/>
</dbReference>
<dbReference type="PANTHER" id="PTHR34817">
    <property type="entry name" value="NUCLEOTIDYLTRANSFERASE"/>
    <property type="match status" value="1"/>
</dbReference>
<evidence type="ECO:0000313" key="1">
    <source>
        <dbReference type="EMBL" id="AJQ92529.1"/>
    </source>
</evidence>
<dbReference type="STRING" id="1445510.YC6258_00479"/>
<dbReference type="PATRIC" id="fig|1445510.3.peg.463"/>
<dbReference type="KEGG" id="gsn:YC6258_00479"/>
<dbReference type="RefSeq" id="WP_044615570.1">
    <property type="nucleotide sequence ID" value="NZ_CP007142.1"/>
</dbReference>
<dbReference type="InterPro" id="IPR018775">
    <property type="entry name" value="RlaP"/>
</dbReference>
<keyword evidence="1" id="KW-0808">Transferase</keyword>
<dbReference type="OrthoDB" id="9796845at2"/>